<name>A0ACB5TCL5_AMBMO</name>
<evidence type="ECO:0000313" key="2">
    <source>
        <dbReference type="Proteomes" id="UP001165064"/>
    </source>
</evidence>
<organism evidence="1 2">
    <name type="scientific">Ambrosiozyma monospora</name>
    <name type="common">Yeast</name>
    <name type="synonym">Endomycopsis monosporus</name>
    <dbReference type="NCBI Taxonomy" id="43982"/>
    <lineage>
        <taxon>Eukaryota</taxon>
        <taxon>Fungi</taxon>
        <taxon>Dikarya</taxon>
        <taxon>Ascomycota</taxon>
        <taxon>Saccharomycotina</taxon>
        <taxon>Pichiomycetes</taxon>
        <taxon>Pichiales</taxon>
        <taxon>Pichiaceae</taxon>
        <taxon>Ambrosiozyma</taxon>
    </lineage>
</organism>
<reference evidence="1" key="1">
    <citation type="submission" date="2023-04" db="EMBL/GenBank/DDBJ databases">
        <title>Ambrosiozyma monospora NBRC 10751.</title>
        <authorList>
            <person name="Ichikawa N."/>
            <person name="Sato H."/>
            <person name="Tonouchi N."/>
        </authorList>
    </citation>
    <scope>NUCLEOTIDE SEQUENCE</scope>
    <source>
        <strain evidence="1">NBRC 10751</strain>
    </source>
</reference>
<accession>A0ACB5TCL5</accession>
<keyword evidence="2" id="KW-1185">Reference proteome</keyword>
<sequence length="626" mass="66323">MSGYFMQAGSASQHPVLTEKQNQHPQQFDPSYYSQMDTPQQQYNNINGFNNIQGQPAINQMNFFPEKATPPHPISKSTSSPLSSQPSVSDYSNSWFVPSSSMTSPDVDMSGNITTSSTAAGVGSGAVLPNDNVINVSGNGNGNGSAMRSGNTDLSETISFATDSNNNTTGDVLLDDQDLNVDIDLDAMDTEDHMGIKDELTLDDVLNVGPSLTGDVSLPSIGDGGAAAINETGDEYLGQFLKMEMVENQDHHHQQPQQHVSMPQGQFSGQANIEFDIVPPSNPVSRVQGQTQPQHQQLEFIHESLSDGSVTTLEETNSNTGRSLTDGFQQQAQQNHQSADGIVRSSMQRNVSNPMIRSQQPQRETVERKRSFIKQEQQQVPPQSQYYLQQQQSGEQHQQQFANSLSSSPSSSRCSTQQYQHVVRKSLSTTQMAAAAAAAALSNPSSNQQRNKSKAIDLSVAAASASTLAARVPRNSNNSYNNPIVKYSTPAAAARMGGNNNNSTSAGSGKGKANVNPKGPVVMGTHHLSSVGGGRSGRDRARVRARTLSLNSNGSISKISKASNGASNASSANGSANNSFSSTSSAGSPLSATASTPAGRSTGGIRAGSKSGGVRVVRSSENFICF</sequence>
<dbReference type="Proteomes" id="UP001165064">
    <property type="component" value="Unassembled WGS sequence"/>
</dbReference>
<protein>
    <submittedName>
        <fullName evidence="1">Unnamed protein product</fullName>
    </submittedName>
</protein>
<gene>
    <name evidence="1" type="ORF">Amon02_000748000</name>
</gene>
<evidence type="ECO:0000313" key="1">
    <source>
        <dbReference type="EMBL" id="GME85247.1"/>
    </source>
</evidence>
<proteinExistence type="predicted"/>
<dbReference type="EMBL" id="BSXS01006232">
    <property type="protein sequence ID" value="GME85247.1"/>
    <property type="molecule type" value="Genomic_DNA"/>
</dbReference>
<comment type="caution">
    <text evidence="1">The sequence shown here is derived from an EMBL/GenBank/DDBJ whole genome shotgun (WGS) entry which is preliminary data.</text>
</comment>